<feature type="region of interest" description="Disordered" evidence="1">
    <location>
        <begin position="417"/>
        <end position="474"/>
    </location>
</feature>
<accession>A0ABQ7BVH1</accession>
<keyword evidence="3" id="KW-1185">Reference proteome</keyword>
<evidence type="ECO:0000313" key="2">
    <source>
        <dbReference type="EMBL" id="KAF3543406.1"/>
    </source>
</evidence>
<feature type="region of interest" description="Disordered" evidence="1">
    <location>
        <begin position="133"/>
        <end position="158"/>
    </location>
</feature>
<organism evidence="2 3">
    <name type="scientific">Brassica cretica</name>
    <name type="common">Mustard</name>
    <dbReference type="NCBI Taxonomy" id="69181"/>
    <lineage>
        <taxon>Eukaryota</taxon>
        <taxon>Viridiplantae</taxon>
        <taxon>Streptophyta</taxon>
        <taxon>Embryophyta</taxon>
        <taxon>Tracheophyta</taxon>
        <taxon>Spermatophyta</taxon>
        <taxon>Magnoliopsida</taxon>
        <taxon>eudicotyledons</taxon>
        <taxon>Gunneridae</taxon>
        <taxon>Pentapetalae</taxon>
        <taxon>rosids</taxon>
        <taxon>malvids</taxon>
        <taxon>Brassicales</taxon>
        <taxon>Brassicaceae</taxon>
        <taxon>Brassiceae</taxon>
        <taxon>Brassica</taxon>
    </lineage>
</organism>
<gene>
    <name evidence="2" type="ORF">DY000_02005208</name>
</gene>
<feature type="region of interest" description="Disordered" evidence="1">
    <location>
        <begin position="202"/>
        <end position="281"/>
    </location>
</feature>
<dbReference type="Proteomes" id="UP000266723">
    <property type="component" value="Unassembled WGS sequence"/>
</dbReference>
<proteinExistence type="predicted"/>
<feature type="compositionally biased region" description="Polar residues" evidence="1">
    <location>
        <begin position="238"/>
        <end position="257"/>
    </location>
</feature>
<feature type="compositionally biased region" description="Basic and acidic residues" evidence="1">
    <location>
        <begin position="141"/>
        <end position="158"/>
    </location>
</feature>
<feature type="region of interest" description="Disordered" evidence="1">
    <location>
        <begin position="1"/>
        <end position="33"/>
    </location>
</feature>
<reference evidence="2 3" key="1">
    <citation type="journal article" date="2020" name="BMC Genomics">
        <title>Intraspecific diversification of the crop wild relative Brassica cretica Lam. using demographic model selection.</title>
        <authorList>
            <person name="Kioukis A."/>
            <person name="Michalopoulou V.A."/>
            <person name="Briers L."/>
            <person name="Pirintsos S."/>
            <person name="Studholme D.J."/>
            <person name="Pavlidis P."/>
            <person name="Sarris P.F."/>
        </authorList>
    </citation>
    <scope>NUCLEOTIDE SEQUENCE [LARGE SCALE GENOMIC DNA]</scope>
    <source>
        <strain evidence="3">cv. PFS-1207/04</strain>
    </source>
</reference>
<dbReference type="EMBL" id="QGKV02000832">
    <property type="protein sequence ID" value="KAF3543406.1"/>
    <property type="molecule type" value="Genomic_DNA"/>
</dbReference>
<feature type="compositionally biased region" description="Basic and acidic residues" evidence="1">
    <location>
        <begin position="444"/>
        <end position="455"/>
    </location>
</feature>
<evidence type="ECO:0000313" key="3">
    <source>
        <dbReference type="Proteomes" id="UP000266723"/>
    </source>
</evidence>
<name>A0ABQ7BVH1_BRACR</name>
<protein>
    <submittedName>
        <fullName evidence="2">Uncharacterized protein</fullName>
    </submittedName>
</protein>
<sequence length="474" mass="54010">MPREATKRESSLGKSDTNRFDFKERVDRHGNPFRDRVSTKQMRIPPPVNTAKAADGQIQTISNILFPYSSRQRHHFMIAVFSIHNGNRLHPPGLCCSNRLHDELTILELNYSLLLFISLEGQSLLPKTYEAYQKTDQPRSMPREATKRESSLGKSDTNRFDFKERVDRHGNPFRDRVSTKQMRIPPPVNTAKAADGQIQTWRQKPPQGGVQISSSPQYYQQRQSTNRSSQRGKDLFPQRSQGMWRQIQSSEQGGNQKETTTQQEPAPEETTMKGKGISVSTDHSIPTMEEVMEDLHQVTRQYLSCPDPVEAAARRQRVFQGDANMQMEEATEAIIASETRRRAALMLSRTTYSNPNTPPPVQEYPLNAHLLPGQTGVHSPQTEKEEDIDGDPRCSDVDFTLLKRADEPAKLKSIIISPEPGVDTEEPHLPIQDALPQTEIEETLLERSKEKEDPSNPKLTRKNQNCQRRLLKRT</sequence>
<evidence type="ECO:0000256" key="1">
    <source>
        <dbReference type="SAM" id="MobiDB-lite"/>
    </source>
</evidence>
<comment type="caution">
    <text evidence="2">The sequence shown here is derived from an EMBL/GenBank/DDBJ whole genome shotgun (WGS) entry which is preliminary data.</text>
</comment>
<feature type="compositionally biased region" description="Low complexity" evidence="1">
    <location>
        <begin position="211"/>
        <end position="229"/>
    </location>
</feature>
<feature type="compositionally biased region" description="Low complexity" evidence="1">
    <location>
        <begin position="258"/>
        <end position="269"/>
    </location>
</feature>